<comment type="caution">
    <text evidence="1">The sequence shown here is derived from an EMBL/GenBank/DDBJ whole genome shotgun (WGS) entry which is preliminary data.</text>
</comment>
<accession>X0YGL5</accession>
<dbReference type="AlphaFoldDB" id="X0YGL5"/>
<feature type="non-terminal residue" evidence="1">
    <location>
        <position position="1"/>
    </location>
</feature>
<protein>
    <submittedName>
        <fullName evidence="1">Uncharacterized protein</fullName>
    </submittedName>
</protein>
<name>X0YGL5_9ZZZZ</name>
<reference evidence="1" key="1">
    <citation type="journal article" date="2014" name="Front. Microbiol.">
        <title>High frequency of phylogenetically diverse reductive dehalogenase-homologous genes in deep subseafloor sedimentary metagenomes.</title>
        <authorList>
            <person name="Kawai M."/>
            <person name="Futagami T."/>
            <person name="Toyoda A."/>
            <person name="Takaki Y."/>
            <person name="Nishi S."/>
            <person name="Hori S."/>
            <person name="Arai W."/>
            <person name="Tsubouchi T."/>
            <person name="Morono Y."/>
            <person name="Uchiyama I."/>
            <person name="Ito T."/>
            <person name="Fujiyama A."/>
            <person name="Inagaki F."/>
            <person name="Takami H."/>
        </authorList>
    </citation>
    <scope>NUCLEOTIDE SEQUENCE</scope>
    <source>
        <strain evidence="1">Expedition CK06-06</strain>
    </source>
</reference>
<evidence type="ECO:0000313" key="1">
    <source>
        <dbReference type="EMBL" id="GAG46357.1"/>
    </source>
</evidence>
<sequence>RPEFALVDILVWSFSGEDKKYIETLEGELVFLHRKHIGKWPVDQMEIHFHNAKKDEVELAQLIFNEAKG</sequence>
<proteinExistence type="predicted"/>
<gene>
    <name evidence="1" type="ORF">S01H1_83578</name>
</gene>
<organism evidence="1">
    <name type="scientific">marine sediment metagenome</name>
    <dbReference type="NCBI Taxonomy" id="412755"/>
    <lineage>
        <taxon>unclassified sequences</taxon>
        <taxon>metagenomes</taxon>
        <taxon>ecological metagenomes</taxon>
    </lineage>
</organism>
<dbReference type="EMBL" id="BARS01056850">
    <property type="protein sequence ID" value="GAG46357.1"/>
    <property type="molecule type" value="Genomic_DNA"/>
</dbReference>